<dbReference type="InterPro" id="IPR036390">
    <property type="entry name" value="WH_DNA-bd_sf"/>
</dbReference>
<comment type="similarity">
    <text evidence="1">Belongs to the LysR transcriptional regulatory family.</text>
</comment>
<dbReference type="PRINTS" id="PR00039">
    <property type="entry name" value="HTHLYSR"/>
</dbReference>
<evidence type="ECO:0000256" key="4">
    <source>
        <dbReference type="ARBA" id="ARBA00023163"/>
    </source>
</evidence>
<dbReference type="PROSITE" id="PS50931">
    <property type="entry name" value="HTH_LYSR"/>
    <property type="match status" value="1"/>
</dbReference>
<dbReference type="SUPFAM" id="SSF53850">
    <property type="entry name" value="Periplasmic binding protein-like II"/>
    <property type="match status" value="1"/>
</dbReference>
<dbReference type="Pfam" id="PF03466">
    <property type="entry name" value="LysR_substrate"/>
    <property type="match status" value="1"/>
</dbReference>
<dbReference type="EMBL" id="DXDC01000391">
    <property type="protein sequence ID" value="HIY67168.1"/>
    <property type="molecule type" value="Genomic_DNA"/>
</dbReference>
<evidence type="ECO:0000256" key="1">
    <source>
        <dbReference type="ARBA" id="ARBA00009437"/>
    </source>
</evidence>
<accession>A0A9D1YXL4</accession>
<gene>
    <name evidence="6" type="ORF">H9830_12935</name>
</gene>
<dbReference type="CDD" id="cd05466">
    <property type="entry name" value="PBP2_LTTR_substrate"/>
    <property type="match status" value="1"/>
</dbReference>
<evidence type="ECO:0000313" key="6">
    <source>
        <dbReference type="EMBL" id="HIY67168.1"/>
    </source>
</evidence>
<dbReference type="FunFam" id="1.10.10.10:FF:000001">
    <property type="entry name" value="LysR family transcriptional regulator"/>
    <property type="match status" value="1"/>
</dbReference>
<dbReference type="SUPFAM" id="SSF46785">
    <property type="entry name" value="Winged helix' DNA-binding domain"/>
    <property type="match status" value="1"/>
</dbReference>
<reference evidence="6" key="2">
    <citation type="submission" date="2021-04" db="EMBL/GenBank/DDBJ databases">
        <authorList>
            <person name="Gilroy R."/>
        </authorList>
    </citation>
    <scope>NUCLEOTIDE SEQUENCE</scope>
    <source>
        <strain evidence="6">ChiGjej1B1-98</strain>
    </source>
</reference>
<dbReference type="GO" id="GO:0005829">
    <property type="term" value="C:cytosol"/>
    <property type="evidence" value="ECO:0007669"/>
    <property type="project" value="TreeGrafter"/>
</dbReference>
<dbReference type="GO" id="GO:0003700">
    <property type="term" value="F:DNA-binding transcription factor activity"/>
    <property type="evidence" value="ECO:0007669"/>
    <property type="project" value="InterPro"/>
</dbReference>
<keyword evidence="4" id="KW-0804">Transcription</keyword>
<evidence type="ECO:0000256" key="3">
    <source>
        <dbReference type="ARBA" id="ARBA00023125"/>
    </source>
</evidence>
<dbReference type="Proteomes" id="UP000824005">
    <property type="component" value="Unassembled WGS sequence"/>
</dbReference>
<keyword evidence="3" id="KW-0238">DNA-binding</keyword>
<dbReference type="Gene3D" id="3.40.190.10">
    <property type="entry name" value="Periplasmic binding protein-like II"/>
    <property type="match status" value="2"/>
</dbReference>
<dbReference type="InterPro" id="IPR000847">
    <property type="entry name" value="LysR_HTH_N"/>
</dbReference>
<proteinExistence type="inferred from homology"/>
<protein>
    <submittedName>
        <fullName evidence="6">LysR family transcriptional regulator</fullName>
    </submittedName>
</protein>
<sequence length="303" mass="32910">MRVDQLRYVATVIASRSMRQAARELGITQPSLSQQIQRLEEDLGVVLFVRGSTGVNPTSAAELLEPHIRAMLRAERTIRQAASSISTATVGRVRIGAVPTACRTLLPNAVRQFRKDHPNIEFEVTELGSHQVWEGVTNADFDLGLISRVASDAPLSSVTTVDLTASQAVMCVPTDHPLAHTQVITPDDLVGEPLIVFQRGFLLRRIFDEMNSDDRLTAIFHTASIDTARALVSAGVGLAVLPEIGIPADDIAHGKYRVIPLDITLSATLTAAIRRTDEYPSPPALGLLNILRTLSVPHHNGSW</sequence>
<feature type="domain" description="HTH lysR-type" evidence="5">
    <location>
        <begin position="1"/>
        <end position="58"/>
    </location>
</feature>
<dbReference type="Pfam" id="PF00126">
    <property type="entry name" value="HTH_1"/>
    <property type="match status" value="1"/>
</dbReference>
<evidence type="ECO:0000313" key="7">
    <source>
        <dbReference type="Proteomes" id="UP000824005"/>
    </source>
</evidence>
<organism evidence="6 7">
    <name type="scientific">Candidatus Agrococcus pullicola</name>
    <dbReference type="NCBI Taxonomy" id="2838429"/>
    <lineage>
        <taxon>Bacteria</taxon>
        <taxon>Bacillati</taxon>
        <taxon>Actinomycetota</taxon>
        <taxon>Actinomycetes</taxon>
        <taxon>Micrococcales</taxon>
        <taxon>Microbacteriaceae</taxon>
        <taxon>Agrococcus</taxon>
    </lineage>
</organism>
<dbReference type="InterPro" id="IPR050950">
    <property type="entry name" value="HTH-type_LysR_regulators"/>
</dbReference>
<evidence type="ECO:0000259" key="5">
    <source>
        <dbReference type="PROSITE" id="PS50931"/>
    </source>
</evidence>
<name>A0A9D1YXL4_9MICO</name>
<dbReference type="Gene3D" id="1.10.10.10">
    <property type="entry name" value="Winged helix-like DNA-binding domain superfamily/Winged helix DNA-binding domain"/>
    <property type="match status" value="1"/>
</dbReference>
<dbReference type="InterPro" id="IPR036388">
    <property type="entry name" value="WH-like_DNA-bd_sf"/>
</dbReference>
<dbReference type="PANTHER" id="PTHR30419">
    <property type="entry name" value="HTH-TYPE TRANSCRIPTIONAL REGULATOR YBHD"/>
    <property type="match status" value="1"/>
</dbReference>
<dbReference type="InterPro" id="IPR005119">
    <property type="entry name" value="LysR_subst-bd"/>
</dbReference>
<reference evidence="6" key="1">
    <citation type="journal article" date="2021" name="PeerJ">
        <title>Extensive microbial diversity within the chicken gut microbiome revealed by metagenomics and culture.</title>
        <authorList>
            <person name="Gilroy R."/>
            <person name="Ravi A."/>
            <person name="Getino M."/>
            <person name="Pursley I."/>
            <person name="Horton D.L."/>
            <person name="Alikhan N.F."/>
            <person name="Baker D."/>
            <person name="Gharbi K."/>
            <person name="Hall N."/>
            <person name="Watson M."/>
            <person name="Adriaenssens E.M."/>
            <person name="Foster-Nyarko E."/>
            <person name="Jarju S."/>
            <person name="Secka A."/>
            <person name="Antonio M."/>
            <person name="Oren A."/>
            <person name="Chaudhuri R.R."/>
            <person name="La Ragione R."/>
            <person name="Hildebrand F."/>
            <person name="Pallen M.J."/>
        </authorList>
    </citation>
    <scope>NUCLEOTIDE SEQUENCE</scope>
    <source>
        <strain evidence="6">ChiGjej1B1-98</strain>
    </source>
</reference>
<keyword evidence="2" id="KW-0805">Transcription regulation</keyword>
<evidence type="ECO:0000256" key="2">
    <source>
        <dbReference type="ARBA" id="ARBA00023015"/>
    </source>
</evidence>
<dbReference type="GO" id="GO:0003677">
    <property type="term" value="F:DNA binding"/>
    <property type="evidence" value="ECO:0007669"/>
    <property type="project" value="UniProtKB-KW"/>
</dbReference>
<dbReference type="AlphaFoldDB" id="A0A9D1YXL4"/>
<comment type="caution">
    <text evidence="6">The sequence shown here is derived from an EMBL/GenBank/DDBJ whole genome shotgun (WGS) entry which is preliminary data.</text>
</comment>